<dbReference type="EMBL" id="QXGE01004497">
    <property type="protein sequence ID" value="KAE9270439.1"/>
    <property type="molecule type" value="Genomic_DNA"/>
</dbReference>
<evidence type="ECO:0000313" key="11">
    <source>
        <dbReference type="Proteomes" id="UP000437068"/>
    </source>
</evidence>
<evidence type="ECO:0000313" key="14">
    <source>
        <dbReference type="Proteomes" id="UP000476176"/>
    </source>
</evidence>
<dbReference type="OrthoDB" id="74860at2759"/>
<dbReference type="Proteomes" id="UP000440367">
    <property type="component" value="Unassembled WGS sequence"/>
</dbReference>
<proteinExistence type="predicted"/>
<accession>A0A6A4BDA2</accession>
<dbReference type="EMBL" id="QXGC01004497">
    <property type="protein sequence ID" value="KAE9169104.1"/>
    <property type="molecule type" value="Genomic_DNA"/>
</dbReference>
<dbReference type="Proteomes" id="UP000437068">
    <property type="component" value="Unassembled WGS sequence"/>
</dbReference>
<comment type="caution">
    <text evidence="8">The sequence shown here is derived from an EMBL/GenBank/DDBJ whole genome shotgun (WGS) entry which is preliminary data.</text>
</comment>
<keyword evidence="10" id="KW-1185">Reference proteome</keyword>
<evidence type="ECO:0000313" key="8">
    <source>
        <dbReference type="EMBL" id="KAE9270439.1"/>
    </source>
</evidence>
<dbReference type="Proteomes" id="UP000476176">
    <property type="component" value="Unassembled WGS sequence"/>
</dbReference>
<dbReference type="EMBL" id="QXGD01004150">
    <property type="protein sequence ID" value="KAE9172199.1"/>
    <property type="molecule type" value="Genomic_DNA"/>
</dbReference>
<evidence type="ECO:0000313" key="3">
    <source>
        <dbReference type="EMBL" id="KAE8920045.1"/>
    </source>
</evidence>
<keyword evidence="2" id="KW-0732">Signal</keyword>
<dbReference type="Proteomes" id="UP000433483">
    <property type="component" value="Unassembled WGS sequence"/>
</dbReference>
<dbReference type="AlphaFoldDB" id="A0A6A4BDA2"/>
<evidence type="ECO:0000313" key="6">
    <source>
        <dbReference type="EMBL" id="KAE9169104.1"/>
    </source>
</evidence>
<organism evidence="8 11">
    <name type="scientific">Phytophthora fragariae</name>
    <dbReference type="NCBI Taxonomy" id="53985"/>
    <lineage>
        <taxon>Eukaryota</taxon>
        <taxon>Sar</taxon>
        <taxon>Stramenopiles</taxon>
        <taxon>Oomycota</taxon>
        <taxon>Peronosporomycetes</taxon>
        <taxon>Peronosporales</taxon>
        <taxon>Peronosporaceae</taxon>
        <taxon>Phytophthora</taxon>
    </lineage>
</organism>
<dbReference type="EMBL" id="QXGA01004499">
    <property type="protein sequence ID" value="KAE9072894.1"/>
    <property type="molecule type" value="Genomic_DNA"/>
</dbReference>
<evidence type="ECO:0008006" key="15">
    <source>
        <dbReference type="Google" id="ProtNLM"/>
    </source>
</evidence>
<evidence type="ECO:0000313" key="13">
    <source>
        <dbReference type="Proteomes" id="UP000440732"/>
    </source>
</evidence>
<dbReference type="EMBL" id="QXGF01004265">
    <property type="protein sequence ID" value="KAE8920045.1"/>
    <property type="molecule type" value="Genomic_DNA"/>
</dbReference>
<evidence type="ECO:0000256" key="1">
    <source>
        <dbReference type="SAM" id="Phobius"/>
    </source>
</evidence>
<evidence type="ECO:0000313" key="10">
    <source>
        <dbReference type="Proteomes" id="UP000433483"/>
    </source>
</evidence>
<sequence>MYVWRLYALLLLSFGNLTICEAGVVSAGQHLARCRITKLTTALNALLVVWGVLVLILLSRYSDDVYLRPVQQHKQHAPGRADVRSVEKSLNQFMLAIFTFLASDACVC</sequence>
<evidence type="ECO:0000313" key="5">
    <source>
        <dbReference type="EMBL" id="KAE9166523.1"/>
    </source>
</evidence>
<keyword evidence="1" id="KW-0812">Transmembrane</keyword>
<gene>
    <name evidence="8" type="ORF">PF001_g28804</name>
    <name evidence="7" type="ORF">PF002_g29631</name>
    <name evidence="6" type="ORF">PF004_g28294</name>
    <name evidence="5" type="ORF">PF005_g29171</name>
    <name evidence="4" type="ORF">PF006_g28835</name>
    <name evidence="3" type="ORF">PF009_g29655</name>
</gene>
<dbReference type="EMBL" id="QXGB01004360">
    <property type="protein sequence ID" value="KAE9166523.1"/>
    <property type="molecule type" value="Genomic_DNA"/>
</dbReference>
<evidence type="ECO:0000313" key="7">
    <source>
        <dbReference type="EMBL" id="KAE9172199.1"/>
    </source>
</evidence>
<evidence type="ECO:0000313" key="12">
    <source>
        <dbReference type="Proteomes" id="UP000440367"/>
    </source>
</evidence>
<dbReference type="Proteomes" id="UP000440732">
    <property type="component" value="Unassembled WGS sequence"/>
</dbReference>
<keyword evidence="1" id="KW-0472">Membrane</keyword>
<feature type="transmembrane region" description="Helical" evidence="1">
    <location>
        <begin position="38"/>
        <end position="58"/>
    </location>
</feature>
<evidence type="ECO:0000313" key="9">
    <source>
        <dbReference type="Proteomes" id="UP000429523"/>
    </source>
</evidence>
<evidence type="ECO:0000313" key="4">
    <source>
        <dbReference type="EMBL" id="KAE9072894.1"/>
    </source>
</evidence>
<evidence type="ECO:0000256" key="2">
    <source>
        <dbReference type="SAM" id="SignalP"/>
    </source>
</evidence>
<dbReference type="Proteomes" id="UP000429523">
    <property type="component" value="Unassembled WGS sequence"/>
</dbReference>
<reference evidence="9 10" key="1">
    <citation type="submission" date="2018-08" db="EMBL/GenBank/DDBJ databases">
        <title>Genomic investigation of the strawberry pathogen Phytophthora fragariae indicates pathogenicity is determined by transcriptional variation in three key races.</title>
        <authorList>
            <person name="Adams T.M."/>
            <person name="Armitage A.D."/>
            <person name="Sobczyk M.K."/>
            <person name="Bates H.J."/>
            <person name="Dunwell J.M."/>
            <person name="Nellist C.F."/>
            <person name="Harrison R.J."/>
        </authorList>
    </citation>
    <scope>NUCLEOTIDE SEQUENCE [LARGE SCALE GENOMIC DNA]</scope>
    <source>
        <strain evidence="8 11">A4</strain>
        <strain evidence="7 12">BC-1</strain>
        <strain evidence="6 14">BC-23</strain>
        <strain evidence="5 10">NOV-27</strain>
        <strain evidence="4 13">NOV-5</strain>
        <strain evidence="3 9">NOV-9</strain>
    </source>
</reference>
<keyword evidence="1" id="KW-1133">Transmembrane helix</keyword>
<feature type="chain" id="PRO_5036381112" description="Amino acid transporter transmembrane domain-containing protein" evidence="2">
    <location>
        <begin position="23"/>
        <end position="108"/>
    </location>
</feature>
<feature type="signal peptide" evidence="2">
    <location>
        <begin position="1"/>
        <end position="22"/>
    </location>
</feature>
<protein>
    <recommendedName>
        <fullName evidence="15">Amino acid transporter transmembrane domain-containing protein</fullName>
    </recommendedName>
</protein>
<name>A0A6A4BDA2_9STRA</name>